<dbReference type="EMBL" id="SNRW01004878">
    <property type="protein sequence ID" value="KAA6386275.1"/>
    <property type="molecule type" value="Genomic_DNA"/>
</dbReference>
<proteinExistence type="predicted"/>
<evidence type="ECO:0000313" key="2">
    <source>
        <dbReference type="Proteomes" id="UP000324800"/>
    </source>
</evidence>
<reference evidence="1 2" key="1">
    <citation type="submission" date="2019-03" db="EMBL/GenBank/DDBJ databases">
        <title>Single cell metagenomics reveals metabolic interactions within the superorganism composed of flagellate Streblomastix strix and complex community of Bacteroidetes bacteria on its surface.</title>
        <authorList>
            <person name="Treitli S.C."/>
            <person name="Kolisko M."/>
            <person name="Husnik F."/>
            <person name="Keeling P."/>
            <person name="Hampl V."/>
        </authorList>
    </citation>
    <scope>NUCLEOTIDE SEQUENCE [LARGE SCALE GENOMIC DNA]</scope>
    <source>
        <strain evidence="1">ST1C</strain>
    </source>
</reference>
<accession>A0A5J4VUW7</accession>
<comment type="caution">
    <text evidence="1">The sequence shown here is derived from an EMBL/GenBank/DDBJ whole genome shotgun (WGS) entry which is preliminary data.</text>
</comment>
<sequence length="241" mass="28241">MVTNNDFPIKIEANDRRYIVCRCKAVYRDDVEYFTSLSNEIQAIGIKESFHSQKRKRTQLEHHIHNLMIQSYKIIKRLKKRHREEDQNINEDTNEDINDDIIEQINADRMAFFIEPILLDALDALGAVKSHSLSTSIIRINYDEYQRERIKSSSSRIYWSCQGIFKFIRADVENAHISICWAGTTNGRWLQHYRTRLWETSAALQPPNRPLEQSVNAENIKRLSSGMLTLKRIGIIYGIDV</sequence>
<gene>
    <name evidence="1" type="ORF">EZS28_018199</name>
</gene>
<dbReference type="Proteomes" id="UP000324800">
    <property type="component" value="Unassembled WGS sequence"/>
</dbReference>
<protein>
    <submittedName>
        <fullName evidence="1">Uncharacterized protein</fullName>
    </submittedName>
</protein>
<name>A0A5J4VUW7_9EUKA</name>
<organism evidence="1 2">
    <name type="scientific">Streblomastix strix</name>
    <dbReference type="NCBI Taxonomy" id="222440"/>
    <lineage>
        <taxon>Eukaryota</taxon>
        <taxon>Metamonada</taxon>
        <taxon>Preaxostyla</taxon>
        <taxon>Oxymonadida</taxon>
        <taxon>Streblomastigidae</taxon>
        <taxon>Streblomastix</taxon>
    </lineage>
</organism>
<dbReference type="AlphaFoldDB" id="A0A5J4VUW7"/>
<evidence type="ECO:0000313" key="1">
    <source>
        <dbReference type="EMBL" id="KAA6386275.1"/>
    </source>
</evidence>